<feature type="transmembrane region" description="Helical" evidence="1">
    <location>
        <begin position="6"/>
        <end position="30"/>
    </location>
</feature>
<dbReference type="EMBL" id="SFAM01000020">
    <property type="protein sequence ID" value="TRV15690.1"/>
    <property type="molecule type" value="Genomic_DNA"/>
</dbReference>
<keyword evidence="1" id="KW-0472">Membrane</keyword>
<protein>
    <submittedName>
        <fullName evidence="2">Uncharacterized protein</fullName>
    </submittedName>
</protein>
<gene>
    <name evidence="2" type="ORF">EWV45_02445</name>
</gene>
<name>A0A552L636_9CHRO</name>
<proteinExistence type="predicted"/>
<dbReference type="AlphaFoldDB" id="A0A552L636"/>
<dbReference type="Proteomes" id="UP000315868">
    <property type="component" value="Unassembled WGS sequence"/>
</dbReference>
<evidence type="ECO:0000256" key="1">
    <source>
        <dbReference type="SAM" id="Phobius"/>
    </source>
</evidence>
<accession>A0A552L636</accession>
<reference evidence="2 3" key="1">
    <citation type="submission" date="2019-01" db="EMBL/GenBank/DDBJ databases">
        <title>Coherence of Microcystis species and biogeography revealed through population genomics.</title>
        <authorList>
            <person name="Perez-Carrascal O.M."/>
            <person name="Terrat Y."/>
            <person name="Giani A."/>
            <person name="Fortin N."/>
            <person name="Tromas N."/>
            <person name="Shapiro B.J."/>
        </authorList>
    </citation>
    <scope>NUCLEOTIDE SEQUENCE [LARGE SCALE GENOMIC DNA]</scope>
    <source>
        <strain evidence="2">Mf_QC_C_20070823_S10D</strain>
    </source>
</reference>
<organism evidence="2 3">
    <name type="scientific">Microcystis flos-aquae Mf_QC_C_20070823_S10D</name>
    <dbReference type="NCBI Taxonomy" id="2486236"/>
    <lineage>
        <taxon>Bacteria</taxon>
        <taxon>Bacillati</taxon>
        <taxon>Cyanobacteriota</taxon>
        <taxon>Cyanophyceae</taxon>
        <taxon>Oscillatoriophycideae</taxon>
        <taxon>Chroococcales</taxon>
        <taxon>Microcystaceae</taxon>
        <taxon>Microcystis</taxon>
    </lineage>
</organism>
<sequence length="105" mass="12057">MDPISFAIITALSSLVYIGAQVIYVIWLTLQKIREYFVRLKQKIRMTGQDIGFVTNQIQSNKCNHVYGIFNQQTGKVKAYELMDVKDIDESVKNQLKETGTILIK</sequence>
<keyword evidence="1" id="KW-0812">Transmembrane</keyword>
<keyword evidence="1" id="KW-1133">Transmembrane helix</keyword>
<comment type="caution">
    <text evidence="2">The sequence shown here is derived from an EMBL/GenBank/DDBJ whole genome shotgun (WGS) entry which is preliminary data.</text>
</comment>
<evidence type="ECO:0000313" key="2">
    <source>
        <dbReference type="EMBL" id="TRV15690.1"/>
    </source>
</evidence>
<evidence type="ECO:0000313" key="3">
    <source>
        <dbReference type="Proteomes" id="UP000315868"/>
    </source>
</evidence>